<dbReference type="InterPro" id="IPR042199">
    <property type="entry name" value="AsparK_Bifunc_asparK/hSer_DH"/>
</dbReference>
<dbReference type="InterPro" id="IPR001341">
    <property type="entry name" value="Asp_kinase"/>
</dbReference>
<dbReference type="PANTHER" id="PTHR21499">
    <property type="entry name" value="ASPARTATE KINASE"/>
    <property type="match status" value="1"/>
</dbReference>
<evidence type="ECO:0000256" key="10">
    <source>
        <dbReference type="RuleBase" id="RU004249"/>
    </source>
</evidence>
<evidence type="ECO:0000256" key="7">
    <source>
        <dbReference type="ARBA" id="ARBA00047872"/>
    </source>
</evidence>
<dbReference type="GO" id="GO:0004072">
    <property type="term" value="F:aspartate kinase activity"/>
    <property type="evidence" value="ECO:0007669"/>
    <property type="project" value="UniProtKB-EC"/>
</dbReference>
<evidence type="ECO:0000256" key="2">
    <source>
        <dbReference type="ARBA" id="ARBA00010122"/>
    </source>
</evidence>
<keyword evidence="4 8" id="KW-0547">Nucleotide-binding</keyword>
<dbReference type="GO" id="GO:0005829">
    <property type="term" value="C:cytosol"/>
    <property type="evidence" value="ECO:0007669"/>
    <property type="project" value="TreeGrafter"/>
</dbReference>
<evidence type="ECO:0000259" key="11">
    <source>
        <dbReference type="Pfam" id="PF00696"/>
    </source>
</evidence>
<dbReference type="GO" id="GO:0009089">
    <property type="term" value="P:lysine biosynthetic process via diaminopimelate"/>
    <property type="evidence" value="ECO:0007669"/>
    <property type="project" value="UniProtKB-UniPathway"/>
</dbReference>
<dbReference type="UniPathway" id="UPA00034">
    <property type="reaction ID" value="UER00015"/>
</dbReference>
<dbReference type="RefSeq" id="WP_171742271.1">
    <property type="nucleotide sequence ID" value="NZ_CP053435.1"/>
</dbReference>
<dbReference type="GO" id="GO:0005524">
    <property type="term" value="F:ATP binding"/>
    <property type="evidence" value="ECO:0007669"/>
    <property type="project" value="UniProtKB-KW"/>
</dbReference>
<dbReference type="NCBIfam" id="TIGR00657">
    <property type="entry name" value="asp_kinases"/>
    <property type="match status" value="1"/>
</dbReference>
<dbReference type="Gene3D" id="3.40.1160.10">
    <property type="entry name" value="Acetylglutamate kinase-like"/>
    <property type="match status" value="1"/>
</dbReference>
<evidence type="ECO:0000256" key="3">
    <source>
        <dbReference type="ARBA" id="ARBA00022679"/>
    </source>
</evidence>
<dbReference type="GO" id="GO:0009090">
    <property type="term" value="P:homoserine biosynthetic process"/>
    <property type="evidence" value="ECO:0007669"/>
    <property type="project" value="TreeGrafter"/>
</dbReference>
<dbReference type="UniPathway" id="UPA00051">
    <property type="reaction ID" value="UER00462"/>
</dbReference>
<keyword evidence="6 8" id="KW-0067">ATP-binding</keyword>
<evidence type="ECO:0000256" key="1">
    <source>
        <dbReference type="ARBA" id="ARBA00004766"/>
    </source>
</evidence>
<dbReference type="InterPro" id="IPR001048">
    <property type="entry name" value="Asp/Glu/Uridylate_kinase"/>
</dbReference>
<dbReference type="KEGG" id="stae:HNV11_21260"/>
<dbReference type="SUPFAM" id="SSF53633">
    <property type="entry name" value="Carbamate kinase-like"/>
    <property type="match status" value="1"/>
</dbReference>
<feature type="binding site" evidence="8">
    <location>
        <begin position="5"/>
        <end position="8"/>
    </location>
    <ligand>
        <name>ATP</name>
        <dbReference type="ChEBI" id="CHEBI:30616"/>
    </ligand>
</feature>
<accession>A0A6M5YGS2</accession>
<comment type="similarity">
    <text evidence="2 9">Belongs to the aspartokinase family.</text>
</comment>
<reference evidence="12 13" key="1">
    <citation type="submission" date="2020-05" db="EMBL/GenBank/DDBJ databases">
        <title>Genome sequencing of Spirosoma sp. TS118.</title>
        <authorList>
            <person name="Lee J.-H."/>
            <person name="Jeong S."/>
            <person name="Zhao L."/>
            <person name="Jung J.-H."/>
            <person name="Kim M.-K."/>
            <person name="Lim S."/>
        </authorList>
    </citation>
    <scope>NUCLEOTIDE SEQUENCE [LARGE SCALE GENOMIC DNA]</scope>
    <source>
        <strain evidence="12 13">TS118</strain>
    </source>
</reference>
<dbReference type="GO" id="GO:0009088">
    <property type="term" value="P:threonine biosynthetic process"/>
    <property type="evidence" value="ECO:0007669"/>
    <property type="project" value="UniProtKB-UniPathway"/>
</dbReference>
<feature type="binding site" evidence="8">
    <location>
        <position position="42"/>
    </location>
    <ligand>
        <name>substrate</name>
    </ligand>
</feature>
<keyword evidence="5 9" id="KW-0418">Kinase</keyword>
<feature type="domain" description="Aspartate/glutamate/uridylate kinase" evidence="11">
    <location>
        <begin position="2"/>
        <end position="272"/>
    </location>
</feature>
<evidence type="ECO:0000313" key="13">
    <source>
        <dbReference type="Proteomes" id="UP000502756"/>
    </source>
</evidence>
<name>A0A6M5YGS2_9BACT</name>
<organism evidence="12 13">
    <name type="scientific">Spirosoma taeanense</name>
    <dbReference type="NCBI Taxonomy" id="2735870"/>
    <lineage>
        <taxon>Bacteria</taxon>
        <taxon>Pseudomonadati</taxon>
        <taxon>Bacteroidota</taxon>
        <taxon>Cytophagia</taxon>
        <taxon>Cytophagales</taxon>
        <taxon>Cytophagaceae</taxon>
        <taxon>Spirosoma</taxon>
    </lineage>
</organism>
<dbReference type="SUPFAM" id="SSF55021">
    <property type="entry name" value="ACT-like"/>
    <property type="match status" value="1"/>
</dbReference>
<proteinExistence type="inferred from homology"/>
<keyword evidence="10" id="KW-0028">Amino-acid biosynthesis</keyword>
<dbReference type="EC" id="2.7.2.4" evidence="9"/>
<dbReference type="UniPathway" id="UPA00050">
    <property type="reaction ID" value="UER00461"/>
</dbReference>
<dbReference type="Pfam" id="PF00696">
    <property type="entry name" value="AA_kinase"/>
    <property type="match status" value="1"/>
</dbReference>
<dbReference type="PANTHER" id="PTHR21499:SF59">
    <property type="entry name" value="ASPARTOKINASE"/>
    <property type="match status" value="1"/>
</dbReference>
<sequence length="413" mass="46145">MKVFKFGGASVKDAAGVRNLAEIVRAQGQNAVVVVSAMGKTTNALEDVVRAYVNQQTADLQSRVQAVRTYHQTIMEELTGDFTLVEQTFDHLDNYLKQPPSAPFDEVYDQIVSLGEILSTQIVAAYLTQTGVPTRWVDARQLIRTDSTFREGQVDWSETSQRIAKAVTPDAVTITQGFIGQTADGRTTTLGREGSDYTAAIFAHCSDAESVTIWKDVPGVLNADPKWFDETVLLQKLTYQDAIELAYYGATVIHPKTIKPLQNKGIPLYVRSFIQPEAQGTAIGNYEQHLTTPSFIFKVNQMLISLHPYDFSFIAEDNLSRIFGRFAQAGVKINLMQNTAISFSVVVDDNPDRVPTLLEQLKKDFRVSYNAGLELITIRYYNQSTIDRVLVNKNLLLEQKSRYTVQLVVRDLG</sequence>
<dbReference type="InterPro" id="IPR036393">
    <property type="entry name" value="AceGlu_kinase-like_sf"/>
</dbReference>
<comment type="pathway">
    <text evidence="1 10">Amino-acid biosynthesis; L-lysine biosynthesis via DAP pathway; (S)-tetrahydrodipicolinate from L-aspartate: step 1/4.</text>
</comment>
<dbReference type="InterPro" id="IPR005260">
    <property type="entry name" value="Asp_kin_monofn"/>
</dbReference>
<protein>
    <recommendedName>
        <fullName evidence="9">Aspartokinase</fullName>
        <ecNumber evidence="9">2.7.2.4</ecNumber>
    </recommendedName>
</protein>
<dbReference type="AlphaFoldDB" id="A0A6M5YGS2"/>
<evidence type="ECO:0000256" key="4">
    <source>
        <dbReference type="ARBA" id="ARBA00022741"/>
    </source>
</evidence>
<dbReference type="EMBL" id="CP053435">
    <property type="protein sequence ID" value="QJW92443.1"/>
    <property type="molecule type" value="Genomic_DNA"/>
</dbReference>
<dbReference type="Proteomes" id="UP000502756">
    <property type="component" value="Chromosome"/>
</dbReference>
<evidence type="ECO:0000256" key="6">
    <source>
        <dbReference type="ARBA" id="ARBA00022840"/>
    </source>
</evidence>
<feature type="binding site" evidence="8">
    <location>
        <position position="116"/>
    </location>
    <ligand>
        <name>substrate</name>
    </ligand>
</feature>
<evidence type="ECO:0000313" key="12">
    <source>
        <dbReference type="EMBL" id="QJW92443.1"/>
    </source>
</evidence>
<dbReference type="CDD" id="cd04243">
    <property type="entry name" value="AAK_AK-HSDH-like"/>
    <property type="match status" value="1"/>
</dbReference>
<dbReference type="PIRSF" id="PIRSF000726">
    <property type="entry name" value="Asp_kin"/>
    <property type="match status" value="1"/>
</dbReference>
<keyword evidence="3 9" id="KW-0808">Transferase</keyword>
<dbReference type="Gene3D" id="1.20.120.1320">
    <property type="entry name" value="Aspartokinase, catalytic domain"/>
    <property type="match status" value="1"/>
</dbReference>
<comment type="catalytic activity">
    <reaction evidence="7 9">
        <text>L-aspartate + ATP = 4-phospho-L-aspartate + ADP</text>
        <dbReference type="Rhea" id="RHEA:23776"/>
        <dbReference type="ChEBI" id="CHEBI:29991"/>
        <dbReference type="ChEBI" id="CHEBI:30616"/>
        <dbReference type="ChEBI" id="CHEBI:57535"/>
        <dbReference type="ChEBI" id="CHEBI:456216"/>
        <dbReference type="EC" id="2.7.2.4"/>
    </reaction>
</comment>
<keyword evidence="13" id="KW-1185">Reference proteome</keyword>
<evidence type="ECO:0000256" key="5">
    <source>
        <dbReference type="ARBA" id="ARBA00022777"/>
    </source>
</evidence>
<comment type="pathway">
    <text evidence="10">Amino-acid biosynthesis; L-threonine biosynthesis; L-threonine from L-aspartate: step 1/5.</text>
</comment>
<gene>
    <name evidence="12" type="ORF">HNV11_21260</name>
</gene>
<dbReference type="InterPro" id="IPR045865">
    <property type="entry name" value="ACT-like_dom_sf"/>
</dbReference>
<evidence type="ECO:0000256" key="8">
    <source>
        <dbReference type="PIRSR" id="PIRSR000726-1"/>
    </source>
</evidence>
<evidence type="ECO:0000256" key="9">
    <source>
        <dbReference type="RuleBase" id="RU003448"/>
    </source>
</evidence>
<comment type="pathway">
    <text evidence="10">Amino-acid biosynthesis; L-methionine biosynthesis via de novo pathway; L-homoserine from L-aspartate: step 1/3.</text>
</comment>